<comment type="caution">
    <text evidence="3">The sequence shown here is derived from an EMBL/GenBank/DDBJ whole genome shotgun (WGS) entry which is preliminary data.</text>
</comment>
<protein>
    <submittedName>
        <fullName evidence="3">ATP-binding protein</fullName>
    </submittedName>
</protein>
<feature type="domain" description="Rad50/SbcC-type AAA" evidence="2">
    <location>
        <begin position="6"/>
        <end position="98"/>
    </location>
</feature>
<dbReference type="PANTHER" id="PTHR43581">
    <property type="entry name" value="ATP/GTP PHOSPHATASE"/>
    <property type="match status" value="1"/>
</dbReference>
<dbReference type="InterPro" id="IPR051396">
    <property type="entry name" value="Bact_Antivir_Def_Nuclease"/>
</dbReference>
<feature type="domain" description="ATPase AAA-type core" evidence="1">
    <location>
        <begin position="185"/>
        <end position="282"/>
    </location>
</feature>
<dbReference type="Proteomes" id="UP001304847">
    <property type="component" value="Unassembled WGS sequence"/>
</dbReference>
<keyword evidence="3" id="KW-0067">ATP-binding</keyword>
<dbReference type="InterPro" id="IPR003959">
    <property type="entry name" value="ATPase_AAA_core"/>
</dbReference>
<evidence type="ECO:0000313" key="4">
    <source>
        <dbReference type="Proteomes" id="UP001304847"/>
    </source>
</evidence>
<evidence type="ECO:0000259" key="1">
    <source>
        <dbReference type="Pfam" id="PF13304"/>
    </source>
</evidence>
<dbReference type="Pfam" id="PF13476">
    <property type="entry name" value="AAA_23"/>
    <property type="match status" value="1"/>
</dbReference>
<dbReference type="Gene3D" id="3.40.50.300">
    <property type="entry name" value="P-loop containing nucleotide triphosphate hydrolases"/>
    <property type="match status" value="2"/>
</dbReference>
<dbReference type="SUPFAM" id="SSF52540">
    <property type="entry name" value="P-loop containing nucleoside triphosphate hydrolases"/>
    <property type="match status" value="1"/>
</dbReference>
<dbReference type="PANTHER" id="PTHR43581:SF2">
    <property type="entry name" value="EXCINUCLEASE ATPASE SUBUNIT"/>
    <property type="match status" value="1"/>
</dbReference>
<dbReference type="GO" id="GO:0005524">
    <property type="term" value="F:ATP binding"/>
    <property type="evidence" value="ECO:0007669"/>
    <property type="project" value="UniProtKB-KW"/>
</dbReference>
<sequence>MLKQAKLKNFTTLPNETMVFAPGLNVIVAENGCGKTHLLKAIYSLLSVNTGKDLSKTGLQKNYADKLMGVFRPESLGRLVKRKQGRERCEIQLRMADSQQDCEINFASNAATGVQVEIVPQANLSQPPVYLPTRELVTLCPWFINLYDNYHLEFEETWRDTCSLLGAPSVRGPREKLVAKLMQPLEEAMDGKVLVEANTGRFYLQQSGQKLEMPLVAEGLRKLAMLARLISTGVLLEQGYLFWDEPESNLNPKLIKILAKVILSLAEQGIQIFIASHSLFLLREIEVLARSDYASVARRYFGLSQGEEGTVLEQADELEDIQTLVLLDEELEQSDRYLGYGE</sequence>
<dbReference type="InterPro" id="IPR027417">
    <property type="entry name" value="P-loop_NTPase"/>
</dbReference>
<gene>
    <name evidence="3" type="ORF">VCX44_19535</name>
</gene>
<keyword evidence="4" id="KW-1185">Reference proteome</keyword>
<dbReference type="InterPro" id="IPR038729">
    <property type="entry name" value="Rad50/SbcC_AAA"/>
</dbReference>
<reference evidence="3 4" key="1">
    <citation type="submission" date="2023-12" db="EMBL/GenBank/DDBJ databases">
        <title>Characterization of antibiotic resistance in Aeromonas spp. in hospital effluent.</title>
        <authorList>
            <person name="Negoseki B.R.S."/>
            <person name="Krul D."/>
            <person name="Siqueira A.C."/>
            <person name="Almeida M."/>
            <person name="Mesa D."/>
            <person name="Conte D."/>
            <person name="Dalla-Costa L.M."/>
        </authorList>
    </citation>
    <scope>NUCLEOTIDE SEQUENCE [LARGE SCALE GENOMIC DNA]</scope>
    <source>
        <strain evidence="3 4">36v</strain>
    </source>
</reference>
<dbReference type="EMBL" id="JAYGOJ010000149">
    <property type="protein sequence ID" value="MEA9437937.1"/>
    <property type="molecule type" value="Genomic_DNA"/>
</dbReference>
<dbReference type="Pfam" id="PF13304">
    <property type="entry name" value="AAA_21"/>
    <property type="match status" value="1"/>
</dbReference>
<evidence type="ECO:0000313" key="3">
    <source>
        <dbReference type="EMBL" id="MEA9437937.1"/>
    </source>
</evidence>
<organism evidence="3 4">
    <name type="scientific">Aeromonas caviae</name>
    <name type="common">Aeromonas punctata</name>
    <dbReference type="NCBI Taxonomy" id="648"/>
    <lineage>
        <taxon>Bacteria</taxon>
        <taxon>Pseudomonadati</taxon>
        <taxon>Pseudomonadota</taxon>
        <taxon>Gammaproteobacteria</taxon>
        <taxon>Aeromonadales</taxon>
        <taxon>Aeromonadaceae</taxon>
        <taxon>Aeromonas</taxon>
    </lineage>
</organism>
<name>A0ABU5WAJ3_AERCA</name>
<accession>A0ABU5WAJ3</accession>
<dbReference type="RefSeq" id="WP_323580920.1">
    <property type="nucleotide sequence ID" value="NZ_JAYGOJ010000149.1"/>
</dbReference>
<keyword evidence="3" id="KW-0547">Nucleotide-binding</keyword>
<evidence type="ECO:0000259" key="2">
    <source>
        <dbReference type="Pfam" id="PF13476"/>
    </source>
</evidence>
<proteinExistence type="predicted"/>